<accession>A0AAE1PP41</accession>
<evidence type="ECO:0000256" key="1">
    <source>
        <dbReference type="ARBA" id="ARBA00022690"/>
    </source>
</evidence>
<keyword evidence="7" id="KW-1185">Reference proteome</keyword>
<proteinExistence type="inferred from homology"/>
<dbReference type="Gene3D" id="2.30.39.10">
    <property type="entry name" value="Alpha-1-antitrypsin, domain 1"/>
    <property type="match status" value="1"/>
</dbReference>
<sequence length="436" mass="48666">MGCYRQRSQTTPKMGKMWWCVVACVMVCGGMVEGQVNRCFKGEGPATLSPHFPRNVEKFGLNLFREVSQVVQKDGRSVFVSPYSIWSALVLAYLGSDGETKKQMETAMFFPSKTVAYMNWNALKFVLEGNPHKTSNTVDLNMANWAYFNQSLNLNRCLYDSLFELQRIDFTNPRAAQAAINKDVSDVTRGLIPELLPILPASTRFVIVNAIYFKGKWKVPFSPTETRKQQFLGLERGSSSIVDVMVQKAGLFKHGYSQSLDANIIELPYQDTNISMFVMLPANHLTTQIILDNLNQQTFSEAYRSMANKSIHLVFPRFGLSTTLTAELKDVLYNAGIQDLLNPWRGNLTAFTVDRTPLYVDEVIHKATVEVTEEGTVAAASTGLINTRFGGPPPIEFIVTRPFVFLITDKHTGITLFAGNVMSGKDLKPVTGNPVV</sequence>
<feature type="domain" description="Serpin" evidence="5">
    <location>
        <begin position="61"/>
        <end position="424"/>
    </location>
</feature>
<evidence type="ECO:0000313" key="7">
    <source>
        <dbReference type="Proteomes" id="UP001292094"/>
    </source>
</evidence>
<evidence type="ECO:0000259" key="5">
    <source>
        <dbReference type="SMART" id="SM00093"/>
    </source>
</evidence>
<dbReference type="SMART" id="SM00093">
    <property type="entry name" value="SERPIN"/>
    <property type="match status" value="1"/>
</dbReference>
<dbReference type="PANTHER" id="PTHR11461:SF278">
    <property type="entry name" value="SERINE PROTEASE INHIBITOR 88EA"/>
    <property type="match status" value="1"/>
</dbReference>
<evidence type="ECO:0000256" key="2">
    <source>
        <dbReference type="ARBA" id="ARBA00022900"/>
    </source>
</evidence>
<comment type="caution">
    <text evidence="6">The sequence shown here is derived from an EMBL/GenBank/DDBJ whole genome shotgun (WGS) entry which is preliminary data.</text>
</comment>
<gene>
    <name evidence="6" type="ORF">Pmani_016445</name>
</gene>
<evidence type="ECO:0000256" key="3">
    <source>
        <dbReference type="RuleBase" id="RU000411"/>
    </source>
</evidence>
<dbReference type="SUPFAM" id="SSF56574">
    <property type="entry name" value="Serpins"/>
    <property type="match status" value="1"/>
</dbReference>
<keyword evidence="1" id="KW-0646">Protease inhibitor</keyword>
<dbReference type="GO" id="GO:0005615">
    <property type="term" value="C:extracellular space"/>
    <property type="evidence" value="ECO:0007669"/>
    <property type="project" value="InterPro"/>
</dbReference>
<dbReference type="InterPro" id="IPR042178">
    <property type="entry name" value="Serpin_sf_1"/>
</dbReference>
<dbReference type="Proteomes" id="UP001292094">
    <property type="component" value="Unassembled WGS sequence"/>
</dbReference>
<dbReference type="Gene3D" id="3.30.497.10">
    <property type="entry name" value="Antithrombin, subunit I, domain 2"/>
    <property type="match status" value="1"/>
</dbReference>
<dbReference type="InterPro" id="IPR036186">
    <property type="entry name" value="Serpin_sf"/>
</dbReference>
<protein>
    <recommendedName>
        <fullName evidence="5">Serpin domain-containing protein</fullName>
    </recommendedName>
</protein>
<comment type="similarity">
    <text evidence="3">Belongs to the serpin family.</text>
</comment>
<dbReference type="EMBL" id="JAWZYT010001443">
    <property type="protein sequence ID" value="KAK4312091.1"/>
    <property type="molecule type" value="Genomic_DNA"/>
</dbReference>
<keyword evidence="2" id="KW-0722">Serine protease inhibitor</keyword>
<dbReference type="PANTHER" id="PTHR11461">
    <property type="entry name" value="SERINE PROTEASE INHIBITOR, SERPIN"/>
    <property type="match status" value="1"/>
</dbReference>
<dbReference type="AlphaFoldDB" id="A0AAE1PP41"/>
<dbReference type="Pfam" id="PF00079">
    <property type="entry name" value="Serpin"/>
    <property type="match status" value="1"/>
</dbReference>
<name>A0AAE1PP41_9EUCA</name>
<evidence type="ECO:0000313" key="6">
    <source>
        <dbReference type="EMBL" id="KAK4312091.1"/>
    </source>
</evidence>
<dbReference type="InterPro" id="IPR023796">
    <property type="entry name" value="Serpin_dom"/>
</dbReference>
<feature type="chain" id="PRO_5041925099" description="Serpin domain-containing protein" evidence="4">
    <location>
        <begin position="35"/>
        <end position="436"/>
    </location>
</feature>
<dbReference type="GO" id="GO:0004867">
    <property type="term" value="F:serine-type endopeptidase inhibitor activity"/>
    <property type="evidence" value="ECO:0007669"/>
    <property type="project" value="UniProtKB-KW"/>
</dbReference>
<dbReference type="InterPro" id="IPR042185">
    <property type="entry name" value="Serpin_sf_2"/>
</dbReference>
<evidence type="ECO:0000256" key="4">
    <source>
        <dbReference type="SAM" id="SignalP"/>
    </source>
</evidence>
<keyword evidence="4" id="KW-0732">Signal</keyword>
<organism evidence="6 7">
    <name type="scientific">Petrolisthes manimaculis</name>
    <dbReference type="NCBI Taxonomy" id="1843537"/>
    <lineage>
        <taxon>Eukaryota</taxon>
        <taxon>Metazoa</taxon>
        <taxon>Ecdysozoa</taxon>
        <taxon>Arthropoda</taxon>
        <taxon>Crustacea</taxon>
        <taxon>Multicrustacea</taxon>
        <taxon>Malacostraca</taxon>
        <taxon>Eumalacostraca</taxon>
        <taxon>Eucarida</taxon>
        <taxon>Decapoda</taxon>
        <taxon>Pleocyemata</taxon>
        <taxon>Anomura</taxon>
        <taxon>Galatheoidea</taxon>
        <taxon>Porcellanidae</taxon>
        <taxon>Petrolisthes</taxon>
    </lineage>
</organism>
<dbReference type="InterPro" id="IPR000215">
    <property type="entry name" value="Serpin_fam"/>
</dbReference>
<feature type="signal peptide" evidence="4">
    <location>
        <begin position="1"/>
        <end position="34"/>
    </location>
</feature>
<reference evidence="6" key="1">
    <citation type="submission" date="2023-11" db="EMBL/GenBank/DDBJ databases">
        <title>Genome assemblies of two species of porcelain crab, Petrolisthes cinctipes and Petrolisthes manimaculis (Anomura: Porcellanidae).</title>
        <authorList>
            <person name="Angst P."/>
        </authorList>
    </citation>
    <scope>NUCLEOTIDE SEQUENCE</scope>
    <source>
        <strain evidence="6">PB745_02</strain>
        <tissue evidence="6">Gill</tissue>
    </source>
</reference>